<dbReference type="PANTHER" id="PTHR33908:SF11">
    <property type="entry name" value="MEMBRANE PROTEIN"/>
    <property type="match status" value="1"/>
</dbReference>
<gene>
    <name evidence="10" type="ORF">LKE05_09040</name>
</gene>
<evidence type="ECO:0000256" key="3">
    <source>
        <dbReference type="ARBA" id="ARBA00022676"/>
    </source>
</evidence>
<feature type="transmembrane region" description="Helical" evidence="8">
    <location>
        <begin position="199"/>
        <end position="216"/>
    </location>
</feature>
<comment type="caution">
    <text evidence="10">The sequence shown here is derived from an EMBL/GenBank/DDBJ whole genome shotgun (WGS) entry which is preliminary data.</text>
</comment>
<evidence type="ECO:0000256" key="4">
    <source>
        <dbReference type="ARBA" id="ARBA00022679"/>
    </source>
</evidence>
<dbReference type="PANTHER" id="PTHR33908">
    <property type="entry name" value="MANNOSYLTRANSFERASE YKCB-RELATED"/>
    <property type="match status" value="1"/>
</dbReference>
<feature type="transmembrane region" description="Helical" evidence="8">
    <location>
        <begin position="228"/>
        <end position="256"/>
    </location>
</feature>
<keyword evidence="5 8" id="KW-0812">Transmembrane</keyword>
<evidence type="ECO:0000259" key="9">
    <source>
        <dbReference type="Pfam" id="PF13231"/>
    </source>
</evidence>
<evidence type="ECO:0000256" key="6">
    <source>
        <dbReference type="ARBA" id="ARBA00022989"/>
    </source>
</evidence>
<dbReference type="GO" id="GO:0005886">
    <property type="term" value="C:plasma membrane"/>
    <property type="evidence" value="ECO:0007669"/>
    <property type="project" value="UniProtKB-SubCell"/>
</dbReference>
<dbReference type="InterPro" id="IPR050297">
    <property type="entry name" value="LipidA_mod_glycosyltrf_83"/>
</dbReference>
<feature type="transmembrane region" description="Helical" evidence="8">
    <location>
        <begin position="404"/>
        <end position="426"/>
    </location>
</feature>
<evidence type="ECO:0000256" key="5">
    <source>
        <dbReference type="ARBA" id="ARBA00022692"/>
    </source>
</evidence>
<evidence type="ECO:0000256" key="1">
    <source>
        <dbReference type="ARBA" id="ARBA00004651"/>
    </source>
</evidence>
<dbReference type="EMBL" id="JAJEQM010000012">
    <property type="protein sequence ID" value="MCC2210929.1"/>
    <property type="molecule type" value="Genomic_DNA"/>
</dbReference>
<feature type="transmembrane region" description="Helical" evidence="8">
    <location>
        <begin position="66"/>
        <end position="87"/>
    </location>
</feature>
<dbReference type="RefSeq" id="WP_308456603.1">
    <property type="nucleotide sequence ID" value="NZ_JAJEQM010000012.1"/>
</dbReference>
<keyword evidence="3 10" id="KW-0328">Glycosyltransferase</keyword>
<evidence type="ECO:0000256" key="2">
    <source>
        <dbReference type="ARBA" id="ARBA00022475"/>
    </source>
</evidence>
<evidence type="ECO:0000313" key="11">
    <source>
        <dbReference type="Proteomes" id="UP001198242"/>
    </source>
</evidence>
<evidence type="ECO:0000256" key="7">
    <source>
        <dbReference type="ARBA" id="ARBA00023136"/>
    </source>
</evidence>
<sequence>MKKKIIWLFYLLFAICFTFTAINIILHNTYYKALHLICVTTICLVGLTIIYKNLSKNEKFIEKNYNKILISFGIGMFIIEIVLGIALRYDPLWDVGAIHKGAIEWVETGTFENYYEYFYRFPNNLAAMAFLHLFFKIASIFGIKDYFAVSVVINSIMVSCTTVIVSLICKKIADVKHAVFALVLFGFSVQFYFLGGAVYTDMLSVMFPVLFFYLYLNSKEQSGKRKIITYILMGLTITIGSLNKFTVIIIAIAVGIDLLINRKFKEFTKILVSVVSIMMIFNVTFNLYMYSSHLDRQTANGENTPYNHWVMMGLKGDGVYNPEDYEFTRKYDYDENRNSKINKEIFDRIKKLGFCGIFDLAMTKSTADFGNGTYGAEDFYNCNPQTDTKLHNWILPEGKNYKKYATYATSMHIAILILMLTAAWGFVCSDDEKRKKMFSLYLTIFGVYLFLLCWETNRRYFSNFAPVIFICGTLGIDKFIEVCLRTKEKIKCGLK</sequence>
<dbReference type="GO" id="GO:0009103">
    <property type="term" value="P:lipopolysaccharide biosynthetic process"/>
    <property type="evidence" value="ECO:0007669"/>
    <property type="project" value="UniProtKB-ARBA"/>
</dbReference>
<feature type="transmembrane region" description="Helical" evidence="8">
    <location>
        <begin position="33"/>
        <end position="54"/>
    </location>
</feature>
<protein>
    <submittedName>
        <fullName evidence="10">Glycosyltransferase family 39 protein</fullName>
        <ecNumber evidence="10">2.4.-.-</ecNumber>
    </submittedName>
</protein>
<comment type="subcellular location">
    <subcellularLocation>
        <location evidence="1">Cell membrane</location>
        <topology evidence="1">Multi-pass membrane protein</topology>
    </subcellularLocation>
</comment>
<dbReference type="AlphaFoldDB" id="A0AAE3DZH3"/>
<name>A0AAE3DZH3_9FIRM</name>
<keyword evidence="7 8" id="KW-0472">Membrane</keyword>
<keyword evidence="4 10" id="KW-0808">Transferase</keyword>
<evidence type="ECO:0000256" key="8">
    <source>
        <dbReference type="SAM" id="Phobius"/>
    </source>
</evidence>
<keyword evidence="11" id="KW-1185">Reference proteome</keyword>
<feature type="transmembrane region" description="Helical" evidence="8">
    <location>
        <begin position="7"/>
        <end position="27"/>
    </location>
</feature>
<dbReference type="InterPro" id="IPR038731">
    <property type="entry name" value="RgtA/B/C-like"/>
</dbReference>
<dbReference type="GO" id="GO:0016763">
    <property type="term" value="F:pentosyltransferase activity"/>
    <property type="evidence" value="ECO:0007669"/>
    <property type="project" value="TreeGrafter"/>
</dbReference>
<dbReference type="Proteomes" id="UP001198242">
    <property type="component" value="Unassembled WGS sequence"/>
</dbReference>
<feature type="transmembrane region" description="Helical" evidence="8">
    <location>
        <begin position="438"/>
        <end position="454"/>
    </location>
</feature>
<dbReference type="EC" id="2.4.-.-" evidence="10"/>
<feature type="transmembrane region" description="Helical" evidence="8">
    <location>
        <begin position="175"/>
        <end position="193"/>
    </location>
</feature>
<feature type="transmembrane region" description="Helical" evidence="8">
    <location>
        <begin position="146"/>
        <end position="168"/>
    </location>
</feature>
<accession>A0AAE3DZH3</accession>
<dbReference type="Pfam" id="PF13231">
    <property type="entry name" value="PMT_2"/>
    <property type="match status" value="1"/>
</dbReference>
<keyword evidence="6 8" id="KW-1133">Transmembrane helix</keyword>
<keyword evidence="2" id="KW-1003">Cell membrane</keyword>
<feature type="transmembrane region" description="Helical" evidence="8">
    <location>
        <begin position="268"/>
        <end position="288"/>
    </location>
</feature>
<organism evidence="10 11">
    <name type="scientific">Hominilimicola fabiformis</name>
    <dbReference type="NCBI Taxonomy" id="2885356"/>
    <lineage>
        <taxon>Bacteria</taxon>
        <taxon>Bacillati</taxon>
        <taxon>Bacillota</taxon>
        <taxon>Clostridia</taxon>
        <taxon>Eubacteriales</taxon>
        <taxon>Oscillospiraceae</taxon>
        <taxon>Hominilimicola</taxon>
    </lineage>
</organism>
<reference evidence="10 11" key="1">
    <citation type="submission" date="2021-10" db="EMBL/GenBank/DDBJ databases">
        <title>Anaerobic single-cell dispensing facilitates the cultivation of human gut bacteria.</title>
        <authorList>
            <person name="Afrizal A."/>
        </authorList>
    </citation>
    <scope>NUCLEOTIDE SEQUENCE [LARGE SCALE GENOMIC DNA]</scope>
    <source>
        <strain evidence="10 11">CLA-AA-H232</strain>
    </source>
</reference>
<evidence type="ECO:0000313" key="10">
    <source>
        <dbReference type="EMBL" id="MCC2210929.1"/>
    </source>
</evidence>
<feature type="domain" description="Glycosyltransferase RgtA/B/C/D-like" evidence="9">
    <location>
        <begin position="139"/>
        <end position="281"/>
    </location>
</feature>
<proteinExistence type="predicted"/>